<protein>
    <recommendedName>
        <fullName evidence="4">Membrane-associated oxidoreductase</fullName>
    </recommendedName>
</protein>
<evidence type="ECO:0000313" key="3">
    <source>
        <dbReference type="Proteomes" id="UP000248012"/>
    </source>
</evidence>
<evidence type="ECO:0000313" key="2">
    <source>
        <dbReference type="EMBL" id="PYC47631.1"/>
    </source>
</evidence>
<sequence>MTLDAFHPLLPAEEQLLAECEGSERITVGTGECPVDGDELDTLSAEIRADVLRLLMLGRLGKTLLPEKGLRLRGAFISGVLDLQGAVLPYDLSFTDCRLSHPIEMVNARVRGLYFSGCVLVGLSADNAHFDGSLFLRGESVVNGDISLSGVRIEGDMQFCGCTLHTPGQDAIFAPSLQIDGSLFLGNYPYSNDETTLEADGALFLSSAEIANDVFITNCAVAPRQDLPIDQIFSSSEEHGADIAISFARARIGGILYFKDNQIARGTVSLAGASAGRLRDEPAGPGATYRIRLDGFTYDDFSRHSETGLVARLEWLERRPRDTPFTAQPYEHLARVLMHMGHRTDARTVLMRKEQIIRREDRRILRQQGRSMRFGLAVCGDAVMRFAVGYGYRPGRVLALALAMIFSLGVFFHYTWKAGDMTPNAAPILISKDWIAATRSHPDNPGAYWSQVGQAGQDWETFQAFAYAADLVIPIVSLGQEDAWAPSTSRSDLGRLAWWIRWFAKALGWIITALGAAAVTGAVRQD</sequence>
<name>A0A2V4MLS6_9RHOB</name>
<keyword evidence="1" id="KW-0472">Membrane</keyword>
<comment type="caution">
    <text evidence="2">The sequence shown here is derived from an EMBL/GenBank/DDBJ whole genome shotgun (WGS) entry which is preliminary data.</text>
</comment>
<dbReference type="EMBL" id="QFVT01000005">
    <property type="protein sequence ID" value="PYC47631.1"/>
    <property type="molecule type" value="Genomic_DNA"/>
</dbReference>
<accession>A0A2V4MLS6</accession>
<feature type="transmembrane region" description="Helical" evidence="1">
    <location>
        <begin position="502"/>
        <end position="523"/>
    </location>
</feature>
<feature type="transmembrane region" description="Helical" evidence="1">
    <location>
        <begin position="398"/>
        <end position="416"/>
    </location>
</feature>
<keyword evidence="3" id="KW-1185">Reference proteome</keyword>
<dbReference type="RefSeq" id="WP_110795939.1">
    <property type="nucleotide sequence ID" value="NZ_KZ826484.1"/>
</dbReference>
<dbReference type="AlphaFoldDB" id="A0A2V4MLS6"/>
<evidence type="ECO:0008006" key="4">
    <source>
        <dbReference type="Google" id="ProtNLM"/>
    </source>
</evidence>
<organism evidence="2 3">
    <name type="scientific">Litorivita pollutaquae</name>
    <dbReference type="NCBI Taxonomy" id="2200892"/>
    <lineage>
        <taxon>Bacteria</taxon>
        <taxon>Pseudomonadati</taxon>
        <taxon>Pseudomonadota</taxon>
        <taxon>Alphaproteobacteria</taxon>
        <taxon>Rhodobacterales</taxon>
        <taxon>Paracoccaceae</taxon>
        <taxon>Litorivita</taxon>
    </lineage>
</organism>
<dbReference type="Proteomes" id="UP000248012">
    <property type="component" value="Unassembled WGS sequence"/>
</dbReference>
<reference evidence="2 3" key="1">
    <citation type="submission" date="2018-05" db="EMBL/GenBank/DDBJ databases">
        <title>Oceanovita maritima gen. nov., sp. nov., a marine bacterium in the family Rhodobacteraceae isolated from surface seawater of Lundu port Xiamen, China.</title>
        <authorList>
            <person name="Hetharua B.H."/>
            <person name="Min D."/>
            <person name="Liao H."/>
            <person name="Tian Y."/>
        </authorList>
    </citation>
    <scope>NUCLEOTIDE SEQUENCE [LARGE SCALE GENOMIC DNA]</scope>
    <source>
        <strain evidence="2 3">FSX-11</strain>
    </source>
</reference>
<proteinExistence type="predicted"/>
<gene>
    <name evidence="2" type="ORF">DI396_09325</name>
</gene>
<evidence type="ECO:0000256" key="1">
    <source>
        <dbReference type="SAM" id="Phobius"/>
    </source>
</evidence>
<keyword evidence="1" id="KW-0812">Transmembrane</keyword>
<keyword evidence="1" id="KW-1133">Transmembrane helix</keyword>
<dbReference type="OrthoDB" id="6865449at2"/>